<comment type="caution">
    <text evidence="2">The sequence shown here is derived from an EMBL/GenBank/DDBJ whole genome shotgun (WGS) entry which is preliminary data.</text>
</comment>
<dbReference type="AlphaFoldDB" id="A0A8S1ELL3"/>
<sequence>MEVDSSSGEEEELIHKKAVKKKDLLSDDEDDNEDDEVVWERDVVVCNSVPNTEMYYVSYPSTKTNAWDRSRNPVARFKKNVRMLEMRFMPDTNTASYDKKKAELMGGESTSSSPQKPLDLSNLRKSDEIYEGRAFLNDNPLINSIGFMKNGVFYFHPVRGTFEMHRSINVLNKKRKNGPKDEENQSTEDEDEEGANTSNIRVKFSRPETERQKKRREASALHREKVIASDVWIPMEVNLKEDAKAQQKIEQLNVERNAETEVNAENSLEIRDLVNKAIICSIKEELVIESGKEHMLSKQRIDELPVQLQIKAHMIKTHVIRTSEMHMFIGDDKMTRVDLVTNLRQCARLVNGVWVLDSDLMFINLPPAQSNTPGKIDVYRSELWRNARDLALALIDAGQRVTRLTLITCFRLSERDSEEILSSFGVCDRKARRWNLKIERDDEFLNDPMMQQIIVEEKRRWIERFEELKNVVNAKPGSPAKKSK</sequence>
<dbReference type="GO" id="GO:0005666">
    <property type="term" value="C:RNA polymerase III complex"/>
    <property type="evidence" value="ECO:0007669"/>
    <property type="project" value="TreeGrafter"/>
</dbReference>
<evidence type="ECO:0000256" key="1">
    <source>
        <dbReference type="SAM" id="MobiDB-lite"/>
    </source>
</evidence>
<dbReference type="GO" id="GO:0042797">
    <property type="term" value="P:tRNA transcription by RNA polymerase III"/>
    <property type="evidence" value="ECO:0007669"/>
    <property type="project" value="TreeGrafter"/>
</dbReference>
<evidence type="ECO:0000313" key="3">
    <source>
        <dbReference type="Proteomes" id="UP000494206"/>
    </source>
</evidence>
<gene>
    <name evidence="2" type="ORF">CBOVIS_LOCUS4657</name>
</gene>
<dbReference type="Pfam" id="PF04801">
    <property type="entry name" value="RPC5"/>
    <property type="match status" value="1"/>
</dbReference>
<dbReference type="InterPro" id="IPR006886">
    <property type="entry name" value="RNA_pol_III_Rpc5"/>
</dbReference>
<feature type="region of interest" description="Disordered" evidence="1">
    <location>
        <begin position="1"/>
        <end position="35"/>
    </location>
</feature>
<reference evidence="2 3" key="1">
    <citation type="submission" date="2020-04" db="EMBL/GenBank/DDBJ databases">
        <authorList>
            <person name="Laetsch R D."/>
            <person name="Stevens L."/>
            <person name="Kumar S."/>
            <person name="Blaxter L. M."/>
        </authorList>
    </citation>
    <scope>NUCLEOTIDE SEQUENCE [LARGE SCALE GENOMIC DNA]</scope>
</reference>
<dbReference type="OrthoDB" id="340681at2759"/>
<dbReference type="Proteomes" id="UP000494206">
    <property type="component" value="Unassembled WGS sequence"/>
</dbReference>
<evidence type="ECO:0000313" key="2">
    <source>
        <dbReference type="EMBL" id="CAB3401977.1"/>
    </source>
</evidence>
<feature type="compositionally biased region" description="Acidic residues" evidence="1">
    <location>
        <begin position="1"/>
        <end position="12"/>
    </location>
</feature>
<proteinExistence type="predicted"/>
<accession>A0A8S1ELL3</accession>
<feature type="compositionally biased region" description="Acidic residues" evidence="1">
    <location>
        <begin position="184"/>
        <end position="194"/>
    </location>
</feature>
<dbReference type="EMBL" id="CADEPM010000003">
    <property type="protein sequence ID" value="CAB3401977.1"/>
    <property type="molecule type" value="Genomic_DNA"/>
</dbReference>
<organism evidence="2 3">
    <name type="scientific">Caenorhabditis bovis</name>
    <dbReference type="NCBI Taxonomy" id="2654633"/>
    <lineage>
        <taxon>Eukaryota</taxon>
        <taxon>Metazoa</taxon>
        <taxon>Ecdysozoa</taxon>
        <taxon>Nematoda</taxon>
        <taxon>Chromadorea</taxon>
        <taxon>Rhabditida</taxon>
        <taxon>Rhabditina</taxon>
        <taxon>Rhabditomorpha</taxon>
        <taxon>Rhabditoidea</taxon>
        <taxon>Rhabditidae</taxon>
        <taxon>Peloderinae</taxon>
        <taxon>Caenorhabditis</taxon>
    </lineage>
</organism>
<feature type="compositionally biased region" description="Acidic residues" evidence="1">
    <location>
        <begin position="26"/>
        <end position="35"/>
    </location>
</feature>
<dbReference type="PANTHER" id="PTHR12069">
    <property type="entry name" value="DNA-DIRECTED RNA POLYMERASES III 80 KDA POLYPEPTIDE RNA POLYMERASE III SUBUNIT 5"/>
    <property type="match status" value="1"/>
</dbReference>
<keyword evidence="3" id="KW-1185">Reference proteome</keyword>
<name>A0A8S1ELL3_9PELO</name>
<feature type="compositionally biased region" description="Basic and acidic residues" evidence="1">
    <location>
        <begin position="205"/>
        <end position="220"/>
    </location>
</feature>
<dbReference type="PANTHER" id="PTHR12069:SF0">
    <property type="entry name" value="DNA-DIRECTED RNA POLYMERASE III SUBUNIT RPC5"/>
    <property type="match status" value="1"/>
</dbReference>
<protein>
    <submittedName>
        <fullName evidence="2">Uncharacterized protein</fullName>
    </submittedName>
</protein>
<feature type="region of interest" description="Disordered" evidence="1">
    <location>
        <begin position="173"/>
        <end position="220"/>
    </location>
</feature>